<evidence type="ECO:0000313" key="5">
    <source>
        <dbReference type="Proteomes" id="UP000828390"/>
    </source>
</evidence>
<keyword evidence="3" id="KW-0732">Signal</keyword>
<name>A0A9D4HR05_DREPO</name>
<keyword evidence="5" id="KW-1185">Reference proteome</keyword>
<comment type="caution">
    <text evidence="4">The sequence shown here is derived from an EMBL/GenBank/DDBJ whole genome shotgun (WGS) entry which is preliminary data.</text>
</comment>
<sequence>MDVKELVCWSCVGICSLLLIICGGSAQVHRISYCRDQPFFTTGCSSDIDNPALIIHNVTYGYSNISSTNCTDPLEDVCEEPMSSIQLQNEFQKLSSMPSYPANQIPQTTAPKHCAGFTRQQPAMMIYYLECVPYSSIARDMCTEGSVTGPRVSVMNDNYPGQRDRAPYHLCKCEIFGPESEVVVEKLGSRLNCSDQHLTQNLTLYGHNESQLYTWECDTFVFGQTFNLSGSNWTLVWNGHINGPFGNFWIGFKAKDNTNITISCRPIPDPTTTTSTTTTATTTTTITTTHITATILHNGTQQRDTDGSLHVNATPTGNSHVVTTEMQDQTTTSLWLYVGGGACGLVVLIVVISVVVCVRRRGQPQIIELDSIKLPPEIIPETTGSRIEPKIPRHPDKRSGGHRSASEVGNIVEHRRSSTSKQHDEASSSKRRSDSIELKTKDERVKHRREYANDSHVTKQDGYDPPRRSEKRTKRQRSTEEKGTHKEREDQMPGTSSRPAESVSNPRSDPSARDNQVKRDKRSHRK</sequence>
<accession>A0A9D4HR05</accession>
<protein>
    <submittedName>
        <fullName evidence="4">Uncharacterized protein</fullName>
    </submittedName>
</protein>
<evidence type="ECO:0000313" key="4">
    <source>
        <dbReference type="EMBL" id="KAH3727810.1"/>
    </source>
</evidence>
<feature type="transmembrane region" description="Helical" evidence="2">
    <location>
        <begin position="334"/>
        <end position="358"/>
    </location>
</feature>
<feature type="compositionally biased region" description="Basic and acidic residues" evidence="1">
    <location>
        <begin position="412"/>
        <end position="468"/>
    </location>
</feature>
<dbReference type="Proteomes" id="UP000828390">
    <property type="component" value="Unassembled WGS sequence"/>
</dbReference>
<evidence type="ECO:0000256" key="3">
    <source>
        <dbReference type="SAM" id="SignalP"/>
    </source>
</evidence>
<feature type="compositionally biased region" description="Polar residues" evidence="1">
    <location>
        <begin position="493"/>
        <end position="508"/>
    </location>
</feature>
<feature type="compositionally biased region" description="Basic and acidic residues" evidence="1">
    <location>
        <begin position="387"/>
        <end position="399"/>
    </location>
</feature>
<feature type="compositionally biased region" description="Basic and acidic residues" evidence="1">
    <location>
        <begin position="477"/>
        <end position="491"/>
    </location>
</feature>
<keyword evidence="2" id="KW-0812">Transmembrane</keyword>
<evidence type="ECO:0000256" key="1">
    <source>
        <dbReference type="SAM" id="MobiDB-lite"/>
    </source>
</evidence>
<reference evidence="4" key="1">
    <citation type="journal article" date="2019" name="bioRxiv">
        <title>The Genome of the Zebra Mussel, Dreissena polymorpha: A Resource for Invasive Species Research.</title>
        <authorList>
            <person name="McCartney M.A."/>
            <person name="Auch B."/>
            <person name="Kono T."/>
            <person name="Mallez S."/>
            <person name="Zhang Y."/>
            <person name="Obille A."/>
            <person name="Becker A."/>
            <person name="Abrahante J.E."/>
            <person name="Garbe J."/>
            <person name="Badalamenti J.P."/>
            <person name="Herman A."/>
            <person name="Mangelson H."/>
            <person name="Liachko I."/>
            <person name="Sullivan S."/>
            <person name="Sone E.D."/>
            <person name="Koren S."/>
            <person name="Silverstein K.A.T."/>
            <person name="Beckman K.B."/>
            <person name="Gohl D.M."/>
        </authorList>
    </citation>
    <scope>NUCLEOTIDE SEQUENCE</scope>
    <source>
        <strain evidence="4">Duluth1</strain>
        <tissue evidence="4">Whole animal</tissue>
    </source>
</reference>
<keyword evidence="2" id="KW-1133">Transmembrane helix</keyword>
<evidence type="ECO:0000256" key="2">
    <source>
        <dbReference type="SAM" id="Phobius"/>
    </source>
</evidence>
<feature type="chain" id="PRO_5039723878" evidence="3">
    <location>
        <begin position="27"/>
        <end position="526"/>
    </location>
</feature>
<gene>
    <name evidence="4" type="ORF">DPMN_053755</name>
</gene>
<keyword evidence="2" id="KW-0472">Membrane</keyword>
<dbReference type="AlphaFoldDB" id="A0A9D4HR05"/>
<proteinExistence type="predicted"/>
<reference evidence="4" key="2">
    <citation type="submission" date="2020-11" db="EMBL/GenBank/DDBJ databases">
        <authorList>
            <person name="McCartney M.A."/>
            <person name="Auch B."/>
            <person name="Kono T."/>
            <person name="Mallez S."/>
            <person name="Becker A."/>
            <person name="Gohl D.M."/>
            <person name="Silverstein K.A.T."/>
            <person name="Koren S."/>
            <person name="Bechman K.B."/>
            <person name="Herman A."/>
            <person name="Abrahante J.E."/>
            <person name="Garbe J."/>
        </authorList>
    </citation>
    <scope>NUCLEOTIDE SEQUENCE</scope>
    <source>
        <strain evidence="4">Duluth1</strain>
        <tissue evidence="4">Whole animal</tissue>
    </source>
</reference>
<dbReference type="EMBL" id="JAIWYP010000012">
    <property type="protein sequence ID" value="KAH3727810.1"/>
    <property type="molecule type" value="Genomic_DNA"/>
</dbReference>
<feature type="region of interest" description="Disordered" evidence="1">
    <location>
        <begin position="379"/>
        <end position="526"/>
    </location>
</feature>
<feature type="signal peptide" evidence="3">
    <location>
        <begin position="1"/>
        <end position="26"/>
    </location>
</feature>
<organism evidence="4 5">
    <name type="scientific">Dreissena polymorpha</name>
    <name type="common">Zebra mussel</name>
    <name type="synonym">Mytilus polymorpha</name>
    <dbReference type="NCBI Taxonomy" id="45954"/>
    <lineage>
        <taxon>Eukaryota</taxon>
        <taxon>Metazoa</taxon>
        <taxon>Spiralia</taxon>
        <taxon>Lophotrochozoa</taxon>
        <taxon>Mollusca</taxon>
        <taxon>Bivalvia</taxon>
        <taxon>Autobranchia</taxon>
        <taxon>Heteroconchia</taxon>
        <taxon>Euheterodonta</taxon>
        <taxon>Imparidentia</taxon>
        <taxon>Neoheterodontei</taxon>
        <taxon>Myida</taxon>
        <taxon>Dreissenoidea</taxon>
        <taxon>Dreissenidae</taxon>
        <taxon>Dreissena</taxon>
    </lineage>
</organism>